<dbReference type="OrthoDB" id="5431474at2759"/>
<sequence>MPLYLGRATPEARPRGDASSKTNSKMFPWRSYYRTGGFQTAPSDGLPIGACVGDSAKEAFVAPNSESTPMAARPRPPLLSLTIPTARHHHPTCLSPASARHNAALVNSASNLLAVVNDMLRSPALSGTVCTRAAAEIHKPLPSRPRSASLPCNPPPAVELPGSILLENQGFTLPPGADLATMSPSLRNSPGGTPSGPGPATIRPTPSRLPQHKSSRSDVSLPSRGKSRPSLVTSPSSTDSKLTTCSESTHSGPSSTISSTKGRVGIEKLLEPSPLIIEKKSGKCANGSSSTLREEHRSTTSRPITVRDGRDKQTEELKATITAQDSNISTLQAQFSSLRASHEAHIASLVDAHAAEVASLRNYARVLEEQQSQRTLHHASSNHLLLFLDQGDPQTPSRESPQTPGASSSANSTKTFKTAFEQQTRSPLSRRDYSEMDMLKRKLSSARRPEAGSRDTIRELNLYKQNNTALQKQVELLMAKVNQQKEVERNLTATLERVEKTCSEWQEKASKVEQLEKGTSALQNTIEHLEHRLEVANADKVDAEEQVYLLQHGRSHFEPQALRFPQPPRLDTTRDSVRVSMSTVFSTGSPIDHATDGQDSSTLAAFISHIERLQEQVRQQEQMLTDFTQDNAQLRDNLERLEQERRQLNLELDTQNLLLRKAKESDAHIDELRTVIINRESVIAEKEKALRIAEKQLEHHKLLLQAEIRRHATVSLYQQSREDPLPELSSLASKADIDRWIQRLRTRLEKEKPQERKSEDQDPAARIRALEDEIEFYVREIIYYKLDVKGYKSDIKKLKHIAMRMGSYGNRASDIESPTPSQGLSGDTPVRTHYFPEADTSGTASPVTCGSLLSSQPARLPSTSPAALPTPESESSKTFGSPLRFHRPPMPMTPQTPPRKIHIDLSTSAEHDTPGVSPRSMAPLSPERRKPTPPTPDQEKFGDMATNFPLGTPAAPKRHDTQRSMSESIIQLYTHPRTPDWRPSPSPGRTLPTDAHQSPAHQTAPCRQRSVSQPEPQKGKTTPERPPRPLYGLYDATPGPRTPPRKDVMAEALRDSPNDANNNPQPTTSSDISKPIFSTLRGFSNSHLFRTGSASSATGIPAPVPLRSRAGSAASSTGGIAIPNSPARKMSTSSGGSIPYIINMPSPHNPALISPTASVPPTSCSITGKHAAVTSSRLPPSSAANRAGVGGTMASSTPVSSPVDAKPNLFEAAAPQVKQNGSRTASLSMAIPMKRDAESGFAQKGNGHGHGHSRSVSASSFRNAMQLPGALIKGMGKTRKESISHPVLLASPFDSGAGGVGRERVGQVV</sequence>
<feature type="compositionally biased region" description="Low complexity" evidence="2">
    <location>
        <begin position="244"/>
        <end position="260"/>
    </location>
</feature>
<evidence type="ECO:0000256" key="1">
    <source>
        <dbReference type="SAM" id="Coils"/>
    </source>
</evidence>
<dbReference type="Proteomes" id="UP000799440">
    <property type="component" value="Unassembled WGS sequence"/>
</dbReference>
<evidence type="ECO:0000256" key="2">
    <source>
        <dbReference type="SAM" id="MobiDB-lite"/>
    </source>
</evidence>
<feature type="compositionally biased region" description="Basic and acidic residues" evidence="2">
    <location>
        <begin position="1017"/>
        <end position="1027"/>
    </location>
</feature>
<feature type="compositionally biased region" description="Polar residues" evidence="2">
    <location>
        <begin position="1173"/>
        <end position="1184"/>
    </location>
</feature>
<feature type="region of interest" description="Disordered" evidence="2">
    <location>
        <begin position="280"/>
        <end position="302"/>
    </location>
</feature>
<feature type="region of interest" description="Disordered" evidence="2">
    <location>
        <begin position="1"/>
        <end position="23"/>
    </location>
</feature>
<feature type="compositionally biased region" description="Basic and acidic residues" evidence="2">
    <location>
        <begin position="1044"/>
        <end position="1057"/>
    </location>
</feature>
<dbReference type="GO" id="GO:0005643">
    <property type="term" value="C:nuclear pore"/>
    <property type="evidence" value="ECO:0007669"/>
    <property type="project" value="TreeGrafter"/>
</dbReference>
<feature type="coiled-coil region" evidence="1">
    <location>
        <begin position="460"/>
        <end position="546"/>
    </location>
</feature>
<protein>
    <submittedName>
        <fullName evidence="3">Uncharacterized protein</fullName>
    </submittedName>
</protein>
<feature type="coiled-coil region" evidence="1">
    <location>
        <begin position="603"/>
        <end position="703"/>
    </location>
</feature>
<feature type="compositionally biased region" description="Polar residues" evidence="2">
    <location>
        <begin position="230"/>
        <end position="243"/>
    </location>
</feature>
<gene>
    <name evidence="3" type="ORF">M011DRAFT_472622</name>
</gene>
<evidence type="ECO:0000313" key="3">
    <source>
        <dbReference type="EMBL" id="KAF2741968.1"/>
    </source>
</evidence>
<proteinExistence type="predicted"/>
<dbReference type="GO" id="GO:0017056">
    <property type="term" value="F:structural constituent of nuclear pore"/>
    <property type="evidence" value="ECO:0007669"/>
    <property type="project" value="TreeGrafter"/>
</dbReference>
<feature type="region of interest" description="Disordered" evidence="2">
    <location>
        <begin position="1239"/>
        <end position="1258"/>
    </location>
</feature>
<feature type="compositionally biased region" description="Low complexity" evidence="2">
    <location>
        <begin position="1108"/>
        <end position="1122"/>
    </location>
</feature>
<feature type="region of interest" description="Disordered" evidence="2">
    <location>
        <begin position="811"/>
        <end position="1075"/>
    </location>
</feature>
<dbReference type="PANTHER" id="PTHR18898">
    <property type="entry name" value="NUCLEOPROTEIN TPR-RELATED"/>
    <property type="match status" value="1"/>
</dbReference>
<name>A0A6A6UUL7_9PLEO</name>
<dbReference type="PANTHER" id="PTHR18898:SF2">
    <property type="entry name" value="NUCLEOPROTEIN TPR"/>
    <property type="match status" value="1"/>
</dbReference>
<feature type="compositionally biased region" description="Polar residues" evidence="2">
    <location>
        <begin position="1058"/>
        <end position="1072"/>
    </location>
</feature>
<accession>A0A6A6UUL7</accession>
<dbReference type="GO" id="GO:0006406">
    <property type="term" value="P:mRNA export from nucleus"/>
    <property type="evidence" value="ECO:0007669"/>
    <property type="project" value="TreeGrafter"/>
</dbReference>
<keyword evidence="1" id="KW-0175">Coiled coil</keyword>
<reference evidence="3" key="1">
    <citation type="journal article" date="2020" name="Stud. Mycol.">
        <title>101 Dothideomycetes genomes: a test case for predicting lifestyles and emergence of pathogens.</title>
        <authorList>
            <person name="Haridas S."/>
            <person name="Albert R."/>
            <person name="Binder M."/>
            <person name="Bloem J."/>
            <person name="Labutti K."/>
            <person name="Salamov A."/>
            <person name="Andreopoulos B."/>
            <person name="Baker S."/>
            <person name="Barry K."/>
            <person name="Bills G."/>
            <person name="Bluhm B."/>
            <person name="Cannon C."/>
            <person name="Castanera R."/>
            <person name="Culley D."/>
            <person name="Daum C."/>
            <person name="Ezra D."/>
            <person name="Gonzalez J."/>
            <person name="Henrissat B."/>
            <person name="Kuo A."/>
            <person name="Liang C."/>
            <person name="Lipzen A."/>
            <person name="Lutzoni F."/>
            <person name="Magnuson J."/>
            <person name="Mondo S."/>
            <person name="Nolan M."/>
            <person name="Ohm R."/>
            <person name="Pangilinan J."/>
            <person name="Park H.-J."/>
            <person name="Ramirez L."/>
            <person name="Alfaro M."/>
            <person name="Sun H."/>
            <person name="Tritt A."/>
            <person name="Yoshinaga Y."/>
            <person name="Zwiers L.-H."/>
            <person name="Turgeon B."/>
            <person name="Goodwin S."/>
            <person name="Spatafora J."/>
            <person name="Crous P."/>
            <person name="Grigoriev I."/>
        </authorList>
    </citation>
    <scope>NUCLEOTIDE SEQUENCE</scope>
    <source>
        <strain evidence="3">CBS 119925</strain>
    </source>
</reference>
<feature type="compositionally biased region" description="Polar residues" evidence="2">
    <location>
        <begin position="392"/>
        <end position="427"/>
    </location>
</feature>
<organism evidence="3 4">
    <name type="scientific">Sporormia fimetaria CBS 119925</name>
    <dbReference type="NCBI Taxonomy" id="1340428"/>
    <lineage>
        <taxon>Eukaryota</taxon>
        <taxon>Fungi</taxon>
        <taxon>Dikarya</taxon>
        <taxon>Ascomycota</taxon>
        <taxon>Pezizomycotina</taxon>
        <taxon>Dothideomycetes</taxon>
        <taxon>Pleosporomycetidae</taxon>
        <taxon>Pleosporales</taxon>
        <taxon>Sporormiaceae</taxon>
        <taxon>Sporormia</taxon>
    </lineage>
</organism>
<feature type="compositionally biased region" description="Pro residues" evidence="2">
    <location>
        <begin position="888"/>
        <end position="897"/>
    </location>
</feature>
<feature type="region of interest" description="Disordered" evidence="2">
    <location>
        <begin position="1171"/>
        <end position="1202"/>
    </location>
</feature>
<dbReference type="EMBL" id="MU006618">
    <property type="protein sequence ID" value="KAF2741968.1"/>
    <property type="molecule type" value="Genomic_DNA"/>
</dbReference>
<evidence type="ECO:0000313" key="4">
    <source>
        <dbReference type="Proteomes" id="UP000799440"/>
    </source>
</evidence>
<feature type="region of interest" description="Disordered" evidence="2">
    <location>
        <begin position="169"/>
        <end position="265"/>
    </location>
</feature>
<keyword evidence="4" id="KW-1185">Reference proteome</keyword>
<feature type="region of interest" description="Disordered" evidence="2">
    <location>
        <begin position="388"/>
        <end position="433"/>
    </location>
</feature>
<feature type="region of interest" description="Disordered" evidence="2">
    <location>
        <begin position="1108"/>
        <end position="1133"/>
    </location>
</feature>
<dbReference type="GO" id="GO:1901673">
    <property type="term" value="P:regulation of mitotic spindle assembly"/>
    <property type="evidence" value="ECO:0007669"/>
    <property type="project" value="TreeGrafter"/>
</dbReference>
<feature type="compositionally biased region" description="Polar residues" evidence="2">
    <location>
        <begin position="840"/>
        <end position="865"/>
    </location>
</feature>
<feature type="compositionally biased region" description="Polar residues" evidence="2">
    <location>
        <begin position="816"/>
        <end position="825"/>
    </location>
</feature>